<dbReference type="Proteomes" id="UP000077266">
    <property type="component" value="Unassembled WGS sequence"/>
</dbReference>
<dbReference type="AlphaFoldDB" id="A0A166MUP6"/>
<dbReference type="InParanoid" id="A0A166MUP6"/>
<evidence type="ECO:0000313" key="2">
    <source>
        <dbReference type="Proteomes" id="UP000077266"/>
    </source>
</evidence>
<proteinExistence type="predicted"/>
<reference evidence="1 2" key="1">
    <citation type="journal article" date="2016" name="Mol. Biol. Evol.">
        <title>Comparative Genomics of Early-Diverging Mushroom-Forming Fungi Provides Insights into the Origins of Lignocellulose Decay Capabilities.</title>
        <authorList>
            <person name="Nagy L.G."/>
            <person name="Riley R."/>
            <person name="Tritt A."/>
            <person name="Adam C."/>
            <person name="Daum C."/>
            <person name="Floudas D."/>
            <person name="Sun H."/>
            <person name="Yadav J.S."/>
            <person name="Pangilinan J."/>
            <person name="Larsson K.H."/>
            <person name="Matsuura K."/>
            <person name="Barry K."/>
            <person name="Labutti K."/>
            <person name="Kuo R."/>
            <person name="Ohm R.A."/>
            <person name="Bhattacharya S.S."/>
            <person name="Shirouzu T."/>
            <person name="Yoshinaga Y."/>
            <person name="Martin F.M."/>
            <person name="Grigoriev I.V."/>
            <person name="Hibbett D.S."/>
        </authorList>
    </citation>
    <scope>NUCLEOTIDE SEQUENCE [LARGE SCALE GENOMIC DNA]</scope>
    <source>
        <strain evidence="1 2">HHB12029</strain>
    </source>
</reference>
<protein>
    <submittedName>
        <fullName evidence="1">Uncharacterized protein</fullName>
    </submittedName>
</protein>
<organism evidence="1 2">
    <name type="scientific">Exidia glandulosa HHB12029</name>
    <dbReference type="NCBI Taxonomy" id="1314781"/>
    <lineage>
        <taxon>Eukaryota</taxon>
        <taxon>Fungi</taxon>
        <taxon>Dikarya</taxon>
        <taxon>Basidiomycota</taxon>
        <taxon>Agaricomycotina</taxon>
        <taxon>Agaricomycetes</taxon>
        <taxon>Auriculariales</taxon>
        <taxon>Exidiaceae</taxon>
        <taxon>Exidia</taxon>
    </lineage>
</organism>
<evidence type="ECO:0000313" key="1">
    <source>
        <dbReference type="EMBL" id="KZV78420.1"/>
    </source>
</evidence>
<accession>A0A166MUP6</accession>
<keyword evidence="2" id="KW-1185">Reference proteome</keyword>
<gene>
    <name evidence="1" type="ORF">EXIGLDRAFT_716716</name>
</gene>
<sequence>MCGPTARYVYGALSCPILPLPLCHSIFQLLSAYARLPGTIFSFSHLTAVHCPLLSACAVQSVSASGVLVALPRLSLPSVLLQSPAYSPLLVSRMRSTLCPSPFLSGFRSIP</sequence>
<name>A0A166MUP6_EXIGL</name>
<dbReference type="EMBL" id="KV426908">
    <property type="protein sequence ID" value="KZV78420.1"/>
    <property type="molecule type" value="Genomic_DNA"/>
</dbReference>